<feature type="domain" description="Glycosyltransferase 2-like" evidence="5">
    <location>
        <begin position="21"/>
        <end position="142"/>
    </location>
</feature>
<dbReference type="PANTHER" id="PTHR43179">
    <property type="entry name" value="RHAMNOSYLTRANSFERASE WBBL"/>
    <property type="match status" value="1"/>
</dbReference>
<evidence type="ECO:0000256" key="2">
    <source>
        <dbReference type="ARBA" id="ARBA00006739"/>
    </source>
</evidence>
<evidence type="ECO:0000256" key="3">
    <source>
        <dbReference type="ARBA" id="ARBA00022676"/>
    </source>
</evidence>
<dbReference type="SUPFAM" id="SSF53448">
    <property type="entry name" value="Nucleotide-diphospho-sugar transferases"/>
    <property type="match status" value="1"/>
</dbReference>
<keyword evidence="4 6" id="KW-0808">Transferase</keyword>
<dbReference type="AlphaFoldDB" id="A0AAE3KIX6"/>
<protein>
    <submittedName>
        <fullName evidence="6">Glycosyl transferase family 2</fullName>
    </submittedName>
</protein>
<dbReference type="GO" id="GO:0016757">
    <property type="term" value="F:glycosyltransferase activity"/>
    <property type="evidence" value="ECO:0007669"/>
    <property type="project" value="UniProtKB-KW"/>
</dbReference>
<dbReference type="Pfam" id="PF00535">
    <property type="entry name" value="Glycos_transf_2"/>
    <property type="match status" value="1"/>
</dbReference>
<comment type="pathway">
    <text evidence="1">Cell wall biogenesis; cell wall polysaccharide biosynthesis.</text>
</comment>
<accession>A0AAE3KIX6</accession>
<reference evidence="6" key="1">
    <citation type="submission" date="2022-06" db="EMBL/GenBank/DDBJ databases">
        <title>Genomic Encyclopedia of Archaeal and Bacterial Type Strains, Phase II (KMG-II): from individual species to whole genera.</title>
        <authorList>
            <person name="Goeker M."/>
        </authorList>
    </citation>
    <scope>NUCLEOTIDE SEQUENCE</scope>
    <source>
        <strain evidence="6">DSM 43935</strain>
    </source>
</reference>
<keyword evidence="7" id="KW-1185">Reference proteome</keyword>
<dbReference type="Proteomes" id="UP001206128">
    <property type="component" value="Unassembled WGS sequence"/>
</dbReference>
<dbReference type="InterPro" id="IPR029044">
    <property type="entry name" value="Nucleotide-diphossugar_trans"/>
</dbReference>
<evidence type="ECO:0000313" key="7">
    <source>
        <dbReference type="Proteomes" id="UP001206128"/>
    </source>
</evidence>
<dbReference type="EMBL" id="JAMTCK010000001">
    <property type="protein sequence ID" value="MCP2163733.1"/>
    <property type="molecule type" value="Genomic_DNA"/>
</dbReference>
<gene>
    <name evidence="6" type="ORF">LX83_000573</name>
</gene>
<proteinExistence type="inferred from homology"/>
<evidence type="ECO:0000256" key="4">
    <source>
        <dbReference type="ARBA" id="ARBA00022679"/>
    </source>
</evidence>
<dbReference type="RefSeq" id="WP_253766633.1">
    <property type="nucleotide sequence ID" value="NZ_JAMTCK010000001.1"/>
</dbReference>
<dbReference type="InterPro" id="IPR001173">
    <property type="entry name" value="Glyco_trans_2-like"/>
</dbReference>
<comment type="similarity">
    <text evidence="2">Belongs to the glycosyltransferase 2 family.</text>
</comment>
<name>A0AAE3KIX6_9PSEU</name>
<sequence length="283" mass="31317">MSRPDPADRHPHRDRTTEIDVLVPTRGRPVELATTLAGLAGQRGPAFRVVVSDQSDGQPSYATPAAETMARVLRHQGRPVEFLRHLPRRGLAEQRHFLLGRARAEHVLFLDDDVWLEPDALATMHRAIGELGCGLVGMAVQGLSYLDDVRPHELVPYEEWTGRPEPEVLSVDSPAWQRMTLHNAANPTHLAERLNLAPGEWRAYKIAWVGGCVLYDRQALVRAGGFGFWAELPEEHAGEDVLAQWRVMAKYGGAGILPSGAVHLEAPTTVVNRETEVTRVLPV</sequence>
<evidence type="ECO:0000256" key="1">
    <source>
        <dbReference type="ARBA" id="ARBA00004776"/>
    </source>
</evidence>
<dbReference type="CDD" id="cd00761">
    <property type="entry name" value="Glyco_tranf_GTA_type"/>
    <property type="match status" value="1"/>
</dbReference>
<dbReference type="PANTHER" id="PTHR43179:SF12">
    <property type="entry name" value="GALACTOFURANOSYLTRANSFERASE GLFT2"/>
    <property type="match status" value="1"/>
</dbReference>
<evidence type="ECO:0000313" key="6">
    <source>
        <dbReference type="EMBL" id="MCP2163733.1"/>
    </source>
</evidence>
<keyword evidence="3" id="KW-0328">Glycosyltransferase</keyword>
<comment type="caution">
    <text evidence="6">The sequence shown here is derived from an EMBL/GenBank/DDBJ whole genome shotgun (WGS) entry which is preliminary data.</text>
</comment>
<organism evidence="6 7">
    <name type="scientific">Goodfellowiella coeruleoviolacea</name>
    <dbReference type="NCBI Taxonomy" id="334858"/>
    <lineage>
        <taxon>Bacteria</taxon>
        <taxon>Bacillati</taxon>
        <taxon>Actinomycetota</taxon>
        <taxon>Actinomycetes</taxon>
        <taxon>Pseudonocardiales</taxon>
        <taxon>Pseudonocardiaceae</taxon>
        <taxon>Goodfellowiella</taxon>
    </lineage>
</organism>
<evidence type="ECO:0000259" key="5">
    <source>
        <dbReference type="Pfam" id="PF00535"/>
    </source>
</evidence>
<dbReference type="Gene3D" id="3.90.550.10">
    <property type="entry name" value="Spore Coat Polysaccharide Biosynthesis Protein SpsA, Chain A"/>
    <property type="match status" value="1"/>
</dbReference>